<dbReference type="PROSITE" id="PS50109">
    <property type="entry name" value="HIS_KIN"/>
    <property type="match status" value="1"/>
</dbReference>
<dbReference type="SUPFAM" id="SSF55874">
    <property type="entry name" value="ATPase domain of HSP90 chaperone/DNA topoisomerase II/histidine kinase"/>
    <property type="match status" value="1"/>
</dbReference>
<evidence type="ECO:0000256" key="5">
    <source>
        <dbReference type="ARBA" id="ARBA00022741"/>
    </source>
</evidence>
<gene>
    <name evidence="11" type="ORF">JZO69_00125</name>
</gene>
<dbReference type="EMBL" id="JAFLWD010000001">
    <property type="protein sequence ID" value="MBO0438767.1"/>
    <property type="molecule type" value="Genomic_DNA"/>
</dbReference>
<evidence type="ECO:0000313" key="11">
    <source>
        <dbReference type="EMBL" id="MBO0438767.1"/>
    </source>
</evidence>
<accession>A0ABS3GU26</accession>
<evidence type="ECO:0000259" key="10">
    <source>
        <dbReference type="PROSITE" id="PS50109"/>
    </source>
</evidence>
<dbReference type="InterPro" id="IPR005467">
    <property type="entry name" value="His_kinase_dom"/>
</dbReference>
<evidence type="ECO:0000256" key="8">
    <source>
        <dbReference type="ARBA" id="ARBA00023012"/>
    </source>
</evidence>
<organism evidence="11 12">
    <name type="scientific">Candidatus Enterococcus ikei</name>
    <dbReference type="NCBI Taxonomy" id="2815326"/>
    <lineage>
        <taxon>Bacteria</taxon>
        <taxon>Bacillati</taxon>
        <taxon>Bacillota</taxon>
        <taxon>Bacilli</taxon>
        <taxon>Lactobacillales</taxon>
        <taxon>Enterococcaceae</taxon>
        <taxon>Enterococcus</taxon>
    </lineage>
</organism>
<dbReference type="CDD" id="cd00075">
    <property type="entry name" value="HATPase"/>
    <property type="match status" value="1"/>
</dbReference>
<dbReference type="Pfam" id="PF02518">
    <property type="entry name" value="HATPase_c"/>
    <property type="match status" value="1"/>
</dbReference>
<evidence type="ECO:0000256" key="9">
    <source>
        <dbReference type="SAM" id="Phobius"/>
    </source>
</evidence>
<evidence type="ECO:0000256" key="2">
    <source>
        <dbReference type="ARBA" id="ARBA00004370"/>
    </source>
</evidence>
<dbReference type="InterPro" id="IPR003594">
    <property type="entry name" value="HATPase_dom"/>
</dbReference>
<dbReference type="GO" id="GO:0016301">
    <property type="term" value="F:kinase activity"/>
    <property type="evidence" value="ECO:0007669"/>
    <property type="project" value="UniProtKB-KW"/>
</dbReference>
<reference evidence="11 12" key="1">
    <citation type="submission" date="2021-03" db="EMBL/GenBank/DDBJ databases">
        <title>Enterococcal diversity collection.</title>
        <authorList>
            <person name="Gilmore M.S."/>
            <person name="Schwartzman J."/>
            <person name="Van Tyne D."/>
            <person name="Martin M."/>
            <person name="Earl A.M."/>
            <person name="Manson A.L."/>
            <person name="Straub T."/>
            <person name="Salamzade R."/>
            <person name="Saavedra J."/>
            <person name="Lebreton F."/>
            <person name="Prichula J."/>
            <person name="Schaufler K."/>
            <person name="Gaca A."/>
            <person name="Sgardioli B."/>
            <person name="Wagenaar J."/>
            <person name="Strong T."/>
        </authorList>
    </citation>
    <scope>NUCLEOTIDE SEQUENCE [LARGE SCALE GENOMIC DNA]</scope>
    <source>
        <strain evidence="11 12">DIV0869a</strain>
    </source>
</reference>
<evidence type="ECO:0000256" key="1">
    <source>
        <dbReference type="ARBA" id="ARBA00000085"/>
    </source>
</evidence>
<keyword evidence="5" id="KW-0547">Nucleotide-binding</keyword>
<feature type="transmembrane region" description="Helical" evidence="9">
    <location>
        <begin position="7"/>
        <end position="29"/>
    </location>
</feature>
<protein>
    <recommendedName>
        <fullName evidence="3">histidine kinase</fullName>
        <ecNumber evidence="3">2.7.13.3</ecNumber>
    </recommendedName>
</protein>
<dbReference type="SMART" id="SM00387">
    <property type="entry name" value="HATPase_c"/>
    <property type="match status" value="1"/>
</dbReference>
<keyword evidence="12" id="KW-1185">Reference proteome</keyword>
<dbReference type="PANTHER" id="PTHR42878">
    <property type="entry name" value="TWO-COMPONENT HISTIDINE KINASE"/>
    <property type="match status" value="1"/>
</dbReference>
<dbReference type="Proteomes" id="UP000664632">
    <property type="component" value="Unassembled WGS sequence"/>
</dbReference>
<evidence type="ECO:0000256" key="6">
    <source>
        <dbReference type="ARBA" id="ARBA00022777"/>
    </source>
</evidence>
<comment type="catalytic activity">
    <reaction evidence="1">
        <text>ATP + protein L-histidine = ADP + protein N-phospho-L-histidine.</text>
        <dbReference type="EC" id="2.7.13.3"/>
    </reaction>
</comment>
<dbReference type="RefSeq" id="WP_207110867.1">
    <property type="nucleotide sequence ID" value="NZ_JAFLWD010000001.1"/>
</dbReference>
<proteinExistence type="predicted"/>
<evidence type="ECO:0000256" key="4">
    <source>
        <dbReference type="ARBA" id="ARBA00022679"/>
    </source>
</evidence>
<evidence type="ECO:0000256" key="3">
    <source>
        <dbReference type="ARBA" id="ARBA00012438"/>
    </source>
</evidence>
<comment type="subcellular location">
    <subcellularLocation>
        <location evidence="2">Membrane</location>
    </subcellularLocation>
</comment>
<dbReference type="InterPro" id="IPR004358">
    <property type="entry name" value="Sig_transdc_His_kin-like_C"/>
</dbReference>
<dbReference type="PRINTS" id="PR00344">
    <property type="entry name" value="BCTRLSENSOR"/>
</dbReference>
<keyword evidence="6 11" id="KW-0418">Kinase</keyword>
<keyword evidence="9" id="KW-0472">Membrane</keyword>
<evidence type="ECO:0000313" key="12">
    <source>
        <dbReference type="Proteomes" id="UP000664632"/>
    </source>
</evidence>
<keyword evidence="4" id="KW-0808">Transferase</keyword>
<feature type="domain" description="Histidine kinase" evidence="10">
    <location>
        <begin position="167"/>
        <end position="363"/>
    </location>
</feature>
<keyword evidence="8" id="KW-0902">Two-component regulatory system</keyword>
<comment type="caution">
    <text evidence="11">The sequence shown here is derived from an EMBL/GenBank/DDBJ whole genome shotgun (WGS) entry which is preliminary data.</text>
</comment>
<name>A0ABS3GU26_9ENTE</name>
<dbReference type="InterPro" id="IPR050351">
    <property type="entry name" value="BphY/WalK/GraS-like"/>
</dbReference>
<dbReference type="Gene3D" id="3.30.565.10">
    <property type="entry name" value="Histidine kinase-like ATPase, C-terminal domain"/>
    <property type="match status" value="1"/>
</dbReference>
<evidence type="ECO:0000256" key="7">
    <source>
        <dbReference type="ARBA" id="ARBA00022840"/>
    </source>
</evidence>
<keyword evidence="9" id="KW-0812">Transmembrane</keyword>
<feature type="transmembrane region" description="Helical" evidence="9">
    <location>
        <begin position="89"/>
        <end position="112"/>
    </location>
</feature>
<dbReference type="InterPro" id="IPR036890">
    <property type="entry name" value="HATPase_C_sf"/>
</dbReference>
<sequence>MRVNFKISLTVLTFAFFVILIISGGFFAVKSNWSSLNIGQSIGSAIYIVNDANETIAQTQPAGTLELKASELVSTQALDDIYLNSLLKYLPMIILAVCSAILVLTMTLWFVLRRIYTKQMVSIIHDLQFLEKFSEDKVEDKSVAKAFKQLKDKFDGNLEDYKRLSSYLTHEQKNAIAILRANLELEQNETGNLHILDRLTDSIDDILTLSNSTEEAMSERVDVSLICAEVCDTYRKSYPKLTFTFDEIESTLILGKNRWIYRAVSNLVDNAIKYGNGKPIEVSVNNRKGSVIVEIKDHGKGIDPEVHTTIFNHNYRINGLKQDGYGIGLSVVSHVCDLCKGFVYVESKQNQGSTFYLSFPQMGES</sequence>
<keyword evidence="9" id="KW-1133">Transmembrane helix</keyword>
<dbReference type="PANTHER" id="PTHR42878:SF7">
    <property type="entry name" value="SENSOR HISTIDINE KINASE GLRK"/>
    <property type="match status" value="1"/>
</dbReference>
<dbReference type="EC" id="2.7.13.3" evidence="3"/>
<keyword evidence="7" id="KW-0067">ATP-binding</keyword>